<dbReference type="InterPro" id="IPR001441">
    <property type="entry name" value="UPP_synth-like"/>
</dbReference>
<dbReference type="GO" id="GO:1904423">
    <property type="term" value="C:dehydrodolichyl diphosphate synthase complex"/>
    <property type="evidence" value="ECO:0007669"/>
    <property type="project" value="TreeGrafter"/>
</dbReference>
<organism evidence="5 6">
    <name type="scientific">Erysiphe pulchra</name>
    <dbReference type="NCBI Taxonomy" id="225359"/>
    <lineage>
        <taxon>Eukaryota</taxon>
        <taxon>Fungi</taxon>
        <taxon>Dikarya</taxon>
        <taxon>Ascomycota</taxon>
        <taxon>Pezizomycotina</taxon>
        <taxon>Leotiomycetes</taxon>
        <taxon>Erysiphales</taxon>
        <taxon>Erysiphaceae</taxon>
        <taxon>Erysiphe</taxon>
    </lineage>
</organism>
<evidence type="ECO:0000256" key="1">
    <source>
        <dbReference type="ARBA" id="ARBA00005432"/>
    </source>
</evidence>
<dbReference type="GO" id="GO:0005783">
    <property type="term" value="C:endoplasmic reticulum"/>
    <property type="evidence" value="ECO:0007669"/>
    <property type="project" value="TreeGrafter"/>
</dbReference>
<sequence length="387" mass="44200">MSSAPLSQLRKWIVTSPPIEWGINQLRELVIGSISQGPIPQHIAFVMDGNRRFARMYQMETVEGHNLGFEALAKILEVCYKSGVKVVTVYAFSIENFNRSKYEVDALMEMAKIKLSQLSQHGELLERYGACIRVLGQKNLLKPDVLQAIEEAVNLTKNNGDCSLNICFPYTSRDEMTTAIRSVVVDYSKPLSLQNRPFSQRRISHKIRSKSIYMHSNRSISPVNLNEFEVDDSEKAQLNFLPELESPTNESVCSSTTPPEPETYSTDSSIYTPMTFPLDQESPIQDDKSFVFPDPETIDTEVLESHLFTAKDPPLALLIRTSGVNRLSDFMLWQCHENTSIVFLDCLWPDFDLWAFLPVLVEWQWKQKRLGKSASENSMDLFKRKNK</sequence>
<feature type="region of interest" description="Disordered" evidence="4">
    <location>
        <begin position="246"/>
        <end position="267"/>
    </location>
</feature>
<evidence type="ECO:0000256" key="2">
    <source>
        <dbReference type="ARBA" id="ARBA00022679"/>
    </source>
</evidence>
<comment type="caution">
    <text evidence="5">The sequence shown here is derived from an EMBL/GenBank/DDBJ whole genome shotgun (WGS) entry which is preliminary data.</text>
</comment>
<dbReference type="GO" id="GO:0016020">
    <property type="term" value="C:membrane"/>
    <property type="evidence" value="ECO:0007669"/>
    <property type="project" value="TreeGrafter"/>
</dbReference>
<dbReference type="STRING" id="225359.A0A2S4PZN3"/>
<proteinExistence type="inferred from homology"/>
<dbReference type="GO" id="GO:0016094">
    <property type="term" value="P:polyprenol biosynthetic process"/>
    <property type="evidence" value="ECO:0007669"/>
    <property type="project" value="TreeGrafter"/>
</dbReference>
<dbReference type="CDD" id="cd00475">
    <property type="entry name" value="Cis_IPPS"/>
    <property type="match status" value="1"/>
</dbReference>
<dbReference type="HAMAP" id="MF_01139">
    <property type="entry name" value="ISPT"/>
    <property type="match status" value="1"/>
</dbReference>
<evidence type="ECO:0000256" key="4">
    <source>
        <dbReference type="SAM" id="MobiDB-lite"/>
    </source>
</evidence>
<reference evidence="5 6" key="1">
    <citation type="submission" date="2017-10" db="EMBL/GenBank/DDBJ databases">
        <title>Development of genomic resources for the powdery mildew, Erysiphe pulchra.</title>
        <authorList>
            <person name="Wadl P.A."/>
            <person name="Mack B.M."/>
            <person name="Moore G."/>
            <person name="Beltz S.B."/>
        </authorList>
    </citation>
    <scope>NUCLEOTIDE SEQUENCE [LARGE SCALE GENOMIC DNA]</scope>
    <source>
        <strain evidence="5">Cflorida</strain>
    </source>
</reference>
<protein>
    <recommendedName>
        <fullName evidence="3">Alkyl transferase</fullName>
        <ecNumber evidence="3">2.5.1.-</ecNumber>
    </recommendedName>
</protein>
<dbReference type="GO" id="GO:0045547">
    <property type="term" value="F:ditrans,polycis-polyprenyl diphosphate synthase [(2E,6E)-farnesyl diphosphate specific] activity"/>
    <property type="evidence" value="ECO:0007669"/>
    <property type="project" value="TreeGrafter"/>
</dbReference>
<keyword evidence="2 3" id="KW-0808">Transferase</keyword>
<dbReference type="InterPro" id="IPR036424">
    <property type="entry name" value="UPP_synth-like_sf"/>
</dbReference>
<dbReference type="PANTHER" id="PTHR10291:SF43">
    <property type="entry name" value="DEHYDRODOLICHYL DIPHOSPHATE SYNTHASE COMPLEX SUBUNIT DHDDS"/>
    <property type="match status" value="1"/>
</dbReference>
<dbReference type="SUPFAM" id="SSF64005">
    <property type="entry name" value="Undecaprenyl diphosphate synthase"/>
    <property type="match status" value="1"/>
</dbReference>
<evidence type="ECO:0000313" key="6">
    <source>
        <dbReference type="Proteomes" id="UP000237438"/>
    </source>
</evidence>
<dbReference type="EC" id="2.5.1.-" evidence="3"/>
<comment type="similarity">
    <text evidence="1 3">Belongs to the UPP synthase family.</text>
</comment>
<evidence type="ECO:0000256" key="3">
    <source>
        <dbReference type="RuleBase" id="RU363018"/>
    </source>
</evidence>
<name>A0A2S4PZN3_9PEZI</name>
<dbReference type="OrthoDB" id="4173905at2759"/>
<gene>
    <name evidence="5" type="ORF">EPUL_001662</name>
</gene>
<evidence type="ECO:0000313" key="5">
    <source>
        <dbReference type="EMBL" id="POS87493.1"/>
    </source>
</evidence>
<dbReference type="EMBL" id="PEDP01000118">
    <property type="protein sequence ID" value="POS87493.1"/>
    <property type="molecule type" value="Genomic_DNA"/>
</dbReference>
<feature type="compositionally biased region" description="Low complexity" evidence="4">
    <location>
        <begin position="250"/>
        <end position="267"/>
    </location>
</feature>
<dbReference type="PANTHER" id="PTHR10291">
    <property type="entry name" value="DEHYDRODOLICHYL DIPHOSPHATE SYNTHASE FAMILY MEMBER"/>
    <property type="match status" value="1"/>
</dbReference>
<keyword evidence="6" id="KW-1185">Reference proteome</keyword>
<accession>A0A2S4PZN3</accession>
<dbReference type="Proteomes" id="UP000237438">
    <property type="component" value="Unassembled WGS sequence"/>
</dbReference>
<dbReference type="AlphaFoldDB" id="A0A2S4PZN3"/>
<dbReference type="Gene3D" id="3.40.1180.10">
    <property type="entry name" value="Decaprenyl diphosphate synthase-like"/>
    <property type="match status" value="1"/>
</dbReference>
<dbReference type="Pfam" id="PF01255">
    <property type="entry name" value="Prenyltransf"/>
    <property type="match status" value="2"/>
</dbReference>
<dbReference type="GO" id="GO:0005811">
    <property type="term" value="C:lipid droplet"/>
    <property type="evidence" value="ECO:0007669"/>
    <property type="project" value="TreeGrafter"/>
</dbReference>
<dbReference type="NCBIfam" id="TIGR00055">
    <property type="entry name" value="uppS"/>
    <property type="match status" value="1"/>
</dbReference>